<evidence type="ECO:0000256" key="1">
    <source>
        <dbReference type="ARBA" id="ARBA00022499"/>
    </source>
</evidence>
<proteinExistence type="predicted"/>
<reference evidence="3 4" key="1">
    <citation type="submission" date="2020-02" db="EMBL/GenBank/DDBJ databases">
        <authorList>
            <person name="Ma Q."/>
            <person name="Huang Y."/>
            <person name="Song X."/>
            <person name="Pei D."/>
        </authorList>
    </citation>
    <scope>NUCLEOTIDE SEQUENCE [LARGE SCALE GENOMIC DNA]</scope>
    <source>
        <strain evidence="3">Sxm20200214</strain>
        <tissue evidence="3">Leaf</tissue>
    </source>
</reference>
<comment type="caution">
    <text evidence="3">The sequence shown here is derived from an EMBL/GenBank/DDBJ whole genome shotgun (WGS) entry which is preliminary data.</text>
</comment>
<dbReference type="Pfam" id="PF00240">
    <property type="entry name" value="ubiquitin"/>
    <property type="match status" value="1"/>
</dbReference>
<dbReference type="SMART" id="SM00213">
    <property type="entry name" value="UBQ"/>
    <property type="match status" value="1"/>
</dbReference>
<dbReference type="EMBL" id="JAAMPC010000014">
    <property type="protein sequence ID" value="KAG2265568.1"/>
    <property type="molecule type" value="Genomic_DNA"/>
</dbReference>
<evidence type="ECO:0000313" key="4">
    <source>
        <dbReference type="Proteomes" id="UP000886595"/>
    </source>
</evidence>
<keyword evidence="1" id="KW-1017">Isopeptide bond</keyword>
<dbReference type="Proteomes" id="UP000886595">
    <property type="component" value="Unassembled WGS sequence"/>
</dbReference>
<protein>
    <recommendedName>
        <fullName evidence="2">Ubiquitin-like domain-containing protein</fullName>
    </recommendedName>
</protein>
<dbReference type="PRINTS" id="PR00348">
    <property type="entry name" value="UBIQUITIN"/>
</dbReference>
<dbReference type="Gene3D" id="3.10.20.90">
    <property type="entry name" value="Phosphatidylinositol 3-kinase Catalytic Subunit, Chain A, domain 1"/>
    <property type="match status" value="1"/>
</dbReference>
<dbReference type="InterPro" id="IPR019956">
    <property type="entry name" value="Ubiquitin_dom"/>
</dbReference>
<accession>A0A8X7Q953</accession>
<evidence type="ECO:0000313" key="3">
    <source>
        <dbReference type="EMBL" id="KAG2265568.1"/>
    </source>
</evidence>
<gene>
    <name evidence="3" type="ORF">Bca52824_072647</name>
</gene>
<dbReference type="PANTHER" id="PTHR10666">
    <property type="entry name" value="UBIQUITIN"/>
    <property type="match status" value="1"/>
</dbReference>
<name>A0A8X7Q953_BRACI</name>
<dbReference type="GO" id="GO:0003729">
    <property type="term" value="F:mRNA binding"/>
    <property type="evidence" value="ECO:0007669"/>
    <property type="project" value="UniProtKB-ARBA"/>
</dbReference>
<dbReference type="InterPro" id="IPR029071">
    <property type="entry name" value="Ubiquitin-like_domsf"/>
</dbReference>
<keyword evidence="4" id="KW-1185">Reference proteome</keyword>
<dbReference type="AlphaFoldDB" id="A0A8X7Q953"/>
<dbReference type="InterPro" id="IPR000626">
    <property type="entry name" value="Ubiquitin-like_dom"/>
</dbReference>
<evidence type="ECO:0000259" key="2">
    <source>
        <dbReference type="PROSITE" id="PS50053"/>
    </source>
</evidence>
<dbReference type="OrthoDB" id="1052832at2759"/>
<dbReference type="InterPro" id="IPR050158">
    <property type="entry name" value="Ubiquitin_ubiquitin-like"/>
</dbReference>
<feature type="domain" description="Ubiquitin-like" evidence="2">
    <location>
        <begin position="53"/>
        <end position="121"/>
    </location>
</feature>
<organism evidence="3 4">
    <name type="scientific">Brassica carinata</name>
    <name type="common">Ethiopian mustard</name>
    <name type="synonym">Abyssinian cabbage</name>
    <dbReference type="NCBI Taxonomy" id="52824"/>
    <lineage>
        <taxon>Eukaryota</taxon>
        <taxon>Viridiplantae</taxon>
        <taxon>Streptophyta</taxon>
        <taxon>Embryophyta</taxon>
        <taxon>Tracheophyta</taxon>
        <taxon>Spermatophyta</taxon>
        <taxon>Magnoliopsida</taxon>
        <taxon>eudicotyledons</taxon>
        <taxon>Gunneridae</taxon>
        <taxon>Pentapetalae</taxon>
        <taxon>rosids</taxon>
        <taxon>malvids</taxon>
        <taxon>Brassicales</taxon>
        <taxon>Brassicaceae</taxon>
        <taxon>Brassiceae</taxon>
        <taxon>Brassica</taxon>
    </lineage>
</organism>
<dbReference type="PROSITE" id="PS50053">
    <property type="entry name" value="UBIQUITIN_2"/>
    <property type="match status" value="1"/>
</dbReference>
<sequence>MQISIKNVKGENINLEVEDSSTTIDLKIYGPTRQLVLGLNGGSDAYQGPDALMRIFVSAIKEKKFILQVKGSDTIKKIKTMIHDQGGLPVDQLNLNFLGTKLENSHTVAHYNIKPDSNLVINMISIAFDISIHK</sequence>
<dbReference type="SUPFAM" id="SSF54236">
    <property type="entry name" value="Ubiquitin-like"/>
    <property type="match status" value="1"/>
</dbReference>